<dbReference type="AlphaFoldDB" id="A0A1H3DX97"/>
<reference evidence="8 9" key="1">
    <citation type="submission" date="2016-10" db="EMBL/GenBank/DDBJ databases">
        <authorList>
            <person name="de Groot N.N."/>
        </authorList>
    </citation>
    <scope>NUCLEOTIDE SEQUENCE [LARGE SCALE GENOMIC DNA]</scope>
    <source>
        <strain evidence="8 9">DSM 24956</strain>
    </source>
</reference>
<keyword evidence="9" id="KW-1185">Reference proteome</keyword>
<evidence type="ECO:0000256" key="1">
    <source>
        <dbReference type="ARBA" id="ARBA00004162"/>
    </source>
</evidence>
<evidence type="ECO:0000256" key="4">
    <source>
        <dbReference type="ARBA" id="ARBA00022692"/>
    </source>
</evidence>
<evidence type="ECO:0000313" key="8">
    <source>
        <dbReference type="EMBL" id="SDX70980.1"/>
    </source>
</evidence>
<keyword evidence="5" id="KW-1133">Transmembrane helix</keyword>
<organism evidence="8 9">
    <name type="scientific">Lutibacter oricola</name>
    <dbReference type="NCBI Taxonomy" id="762486"/>
    <lineage>
        <taxon>Bacteria</taxon>
        <taxon>Pseudomonadati</taxon>
        <taxon>Bacteroidota</taxon>
        <taxon>Flavobacteriia</taxon>
        <taxon>Flavobacteriales</taxon>
        <taxon>Flavobacteriaceae</taxon>
        <taxon>Lutibacter</taxon>
    </lineage>
</organism>
<protein>
    <submittedName>
        <fullName evidence="8">Biopolymer transport protein ExbD/TolR</fullName>
    </submittedName>
</protein>
<comment type="similarity">
    <text evidence="2 7">Belongs to the ExbD/TolR family.</text>
</comment>
<sequence length="206" mass="22774">MARRENGEINAGSMADIAFLLLIFFLVTTTMDVDSGISRKLPEKSQEKPQDVIVKQKNVLDIVVNRNNLILVEGTDFVDVKDIKKIAMDFIDNGGGIGAPKDGKPGEPCDYCQGAKDPNSSDHPSKAIISLQSARGTTYGMYVSIQNEVEKAYNELRSELAKKLYGTTYSQLLKDYKDNPSESLKAKIDNLKGKYPQIISEPEPLK</sequence>
<evidence type="ECO:0000256" key="2">
    <source>
        <dbReference type="ARBA" id="ARBA00005811"/>
    </source>
</evidence>
<keyword evidence="7" id="KW-0653">Protein transport</keyword>
<accession>A0A1H3DX97</accession>
<dbReference type="OrthoDB" id="9801500at2"/>
<evidence type="ECO:0000256" key="3">
    <source>
        <dbReference type="ARBA" id="ARBA00022475"/>
    </source>
</evidence>
<keyword evidence="6" id="KW-0472">Membrane</keyword>
<dbReference type="GO" id="GO:0022857">
    <property type="term" value="F:transmembrane transporter activity"/>
    <property type="evidence" value="ECO:0007669"/>
    <property type="project" value="InterPro"/>
</dbReference>
<name>A0A1H3DX97_9FLAO</name>
<dbReference type="PANTHER" id="PTHR30558:SF3">
    <property type="entry name" value="BIOPOLYMER TRANSPORT PROTEIN EXBD-RELATED"/>
    <property type="match status" value="1"/>
</dbReference>
<keyword evidence="7" id="KW-0813">Transport</keyword>
<evidence type="ECO:0000256" key="6">
    <source>
        <dbReference type="ARBA" id="ARBA00023136"/>
    </source>
</evidence>
<dbReference type="PANTHER" id="PTHR30558">
    <property type="entry name" value="EXBD MEMBRANE COMPONENT OF PMF-DRIVEN MACROMOLECULE IMPORT SYSTEM"/>
    <property type="match status" value="1"/>
</dbReference>
<dbReference type="STRING" id="762486.SAMN05444411_108101"/>
<dbReference type="EMBL" id="FNNJ01000008">
    <property type="protein sequence ID" value="SDX70980.1"/>
    <property type="molecule type" value="Genomic_DNA"/>
</dbReference>
<dbReference type="Proteomes" id="UP000199595">
    <property type="component" value="Unassembled WGS sequence"/>
</dbReference>
<evidence type="ECO:0000256" key="5">
    <source>
        <dbReference type="ARBA" id="ARBA00022989"/>
    </source>
</evidence>
<gene>
    <name evidence="8" type="ORF">SAMN05444411_108101</name>
</gene>
<keyword evidence="3" id="KW-1003">Cell membrane</keyword>
<dbReference type="GO" id="GO:0015031">
    <property type="term" value="P:protein transport"/>
    <property type="evidence" value="ECO:0007669"/>
    <property type="project" value="UniProtKB-KW"/>
</dbReference>
<dbReference type="RefSeq" id="WP_090124570.1">
    <property type="nucleotide sequence ID" value="NZ_FNNJ01000008.1"/>
</dbReference>
<dbReference type="GO" id="GO:0005886">
    <property type="term" value="C:plasma membrane"/>
    <property type="evidence" value="ECO:0007669"/>
    <property type="project" value="UniProtKB-SubCell"/>
</dbReference>
<evidence type="ECO:0000313" key="9">
    <source>
        <dbReference type="Proteomes" id="UP000199595"/>
    </source>
</evidence>
<dbReference type="Pfam" id="PF02472">
    <property type="entry name" value="ExbD"/>
    <property type="match status" value="1"/>
</dbReference>
<comment type="subcellular location">
    <subcellularLocation>
        <location evidence="1">Cell membrane</location>
        <topology evidence="1">Single-pass membrane protein</topology>
    </subcellularLocation>
    <subcellularLocation>
        <location evidence="7">Cell membrane</location>
        <topology evidence="7">Single-pass type II membrane protein</topology>
    </subcellularLocation>
</comment>
<proteinExistence type="inferred from homology"/>
<keyword evidence="4 7" id="KW-0812">Transmembrane</keyword>
<dbReference type="InterPro" id="IPR003400">
    <property type="entry name" value="ExbD"/>
</dbReference>
<evidence type="ECO:0000256" key="7">
    <source>
        <dbReference type="RuleBase" id="RU003879"/>
    </source>
</evidence>